<feature type="region of interest" description="Disordered" evidence="1">
    <location>
        <begin position="243"/>
        <end position="301"/>
    </location>
</feature>
<feature type="region of interest" description="Disordered" evidence="1">
    <location>
        <begin position="399"/>
        <end position="434"/>
    </location>
</feature>
<feature type="compositionally biased region" description="Basic residues" evidence="1">
    <location>
        <begin position="356"/>
        <end position="370"/>
    </location>
</feature>
<name>A0AAW0EID3_9AGAR</name>
<protein>
    <submittedName>
        <fullName evidence="2">Uncharacterized protein</fullName>
    </submittedName>
</protein>
<dbReference type="AlphaFoldDB" id="A0AAW0EID3"/>
<feature type="region of interest" description="Disordered" evidence="1">
    <location>
        <begin position="22"/>
        <end position="42"/>
    </location>
</feature>
<proteinExistence type="predicted"/>
<feature type="compositionally biased region" description="Polar residues" evidence="1">
    <location>
        <begin position="30"/>
        <end position="42"/>
    </location>
</feature>
<evidence type="ECO:0000313" key="2">
    <source>
        <dbReference type="EMBL" id="KAK7063824.1"/>
    </source>
</evidence>
<gene>
    <name evidence="2" type="ORF">R3P38DRAFT_3339276</name>
</gene>
<feature type="compositionally biased region" description="Polar residues" evidence="1">
    <location>
        <begin position="418"/>
        <end position="427"/>
    </location>
</feature>
<organism evidence="2 3">
    <name type="scientific">Favolaschia claudopus</name>
    <dbReference type="NCBI Taxonomy" id="2862362"/>
    <lineage>
        <taxon>Eukaryota</taxon>
        <taxon>Fungi</taxon>
        <taxon>Dikarya</taxon>
        <taxon>Basidiomycota</taxon>
        <taxon>Agaricomycotina</taxon>
        <taxon>Agaricomycetes</taxon>
        <taxon>Agaricomycetidae</taxon>
        <taxon>Agaricales</taxon>
        <taxon>Marasmiineae</taxon>
        <taxon>Mycenaceae</taxon>
        <taxon>Favolaschia</taxon>
    </lineage>
</organism>
<feature type="compositionally biased region" description="Gly residues" evidence="1">
    <location>
        <begin position="289"/>
        <end position="301"/>
    </location>
</feature>
<feature type="region of interest" description="Disordered" evidence="1">
    <location>
        <begin position="313"/>
        <end position="382"/>
    </location>
</feature>
<dbReference type="Proteomes" id="UP001362999">
    <property type="component" value="Unassembled WGS sequence"/>
</dbReference>
<keyword evidence="3" id="KW-1185">Reference proteome</keyword>
<evidence type="ECO:0000256" key="1">
    <source>
        <dbReference type="SAM" id="MobiDB-lite"/>
    </source>
</evidence>
<accession>A0AAW0EID3</accession>
<feature type="region of interest" description="Disordered" evidence="1">
    <location>
        <begin position="175"/>
        <end position="200"/>
    </location>
</feature>
<dbReference type="EMBL" id="JAWWNJ010000001">
    <property type="protein sequence ID" value="KAK7063824.1"/>
    <property type="molecule type" value="Genomic_DNA"/>
</dbReference>
<evidence type="ECO:0000313" key="3">
    <source>
        <dbReference type="Proteomes" id="UP001362999"/>
    </source>
</evidence>
<feature type="compositionally biased region" description="Polar residues" evidence="1">
    <location>
        <begin position="371"/>
        <end position="382"/>
    </location>
</feature>
<sequence length="434" mass="47765">MTPSVRQAFILLVRFYSPTTLTHSPRPPQDVNQSLSTTTRPKTSLFNHTKCTASRSPPSVKISVHSSDTTFANLPRTAHDLRMLLYLRSFKVPSSFLLRHHPHTLALSPNSKRQVTNLIHPPPKDQVQKQKICTVTNYNNEMNSAKWRSVVWEWSLANIVTGGEGGLGGWDSRVSPLDRTGSAVSQRSPHPIKSNPHENQLGRGASSFLSFLPSNLRPLVMRSSSQQRAISSFVRFIKNRGRKGWGSRQGECGDKETRRSQPSGRFIVRSVFRGAGRGGKKERASALRGGTGGTGREGGGAEIDGAAAAREVKEQKYNSNSNNRRQGHGVVDRDPAGLARRPSVRQKKQWEGGARSAHKNKHPSIRRGSKRQSGVGQVQASQLRASLVRSSINEIKTRCKTASARQKRCSTLRGPTEYSASKVSATRGTRGWDG</sequence>
<comment type="caution">
    <text evidence="2">The sequence shown here is derived from an EMBL/GenBank/DDBJ whole genome shotgun (WGS) entry which is preliminary data.</text>
</comment>
<reference evidence="2 3" key="1">
    <citation type="journal article" date="2024" name="J Genomics">
        <title>Draft genome sequencing and assembly of Favolaschia claudopus CIRM-BRFM 2984 isolated from oak limbs.</title>
        <authorList>
            <person name="Navarro D."/>
            <person name="Drula E."/>
            <person name="Chaduli D."/>
            <person name="Cazenave R."/>
            <person name="Ahrendt S."/>
            <person name="Wang J."/>
            <person name="Lipzen A."/>
            <person name="Daum C."/>
            <person name="Barry K."/>
            <person name="Grigoriev I.V."/>
            <person name="Favel A."/>
            <person name="Rosso M.N."/>
            <person name="Martin F."/>
        </authorList>
    </citation>
    <scope>NUCLEOTIDE SEQUENCE [LARGE SCALE GENOMIC DNA]</scope>
    <source>
        <strain evidence="2 3">CIRM-BRFM 2984</strain>
    </source>
</reference>